<reference evidence="1 2" key="1">
    <citation type="submission" date="2020-10" db="EMBL/GenBank/DDBJ databases">
        <title>Sequencing the genomes of 1000 actinobacteria strains.</title>
        <authorList>
            <person name="Klenk H.-P."/>
        </authorList>
    </citation>
    <scope>NUCLEOTIDE SEQUENCE [LARGE SCALE GENOMIC DNA]</scope>
    <source>
        <strain evidence="1 2">DSM 7307</strain>
    </source>
</reference>
<sequence>MQMNVQRYRKKRKWHELDLLCRAGAGIGPIAPAACRIVRELVGADSVLLFWLDQNGLPAGLFYESTADCAIEVFGDDYHRFFSDPSELNSPNLPTENEDPVGILMNPRRDYFCSKTFNLMVKASANLHSVDLKVDIESQTRAVVMLFRTGQKPFEEHDASYFRQALPYLRHAIERHSPEGPWERRYAPGHMLVDWSGTKLLAVSDEASRLLHACAIVGQDIRVTASATLPPRFAEDLCRRLETAGVTSDILDIPWGRLRATATQMHEFSTEGTKRVLISLDMEVPKRLRIIHAILDMPLSPLQRLIAQVAAEDGSRADCLSSTGISKEALKKHLSVIYRVVGVNSWEDLAMALQRPRNSPGNSTPL</sequence>
<proteinExistence type="predicted"/>
<dbReference type="EMBL" id="JADBEC010000002">
    <property type="protein sequence ID" value="MBE1508390.1"/>
    <property type="molecule type" value="Genomic_DNA"/>
</dbReference>
<comment type="caution">
    <text evidence="1">The sequence shown here is derived from an EMBL/GenBank/DDBJ whole genome shotgun (WGS) entry which is preliminary data.</text>
</comment>
<organism evidence="1 2">
    <name type="scientific">Rhizobium viscosum</name>
    <name type="common">Arthrobacter viscosus</name>
    <dbReference type="NCBI Taxonomy" id="1673"/>
    <lineage>
        <taxon>Bacteria</taxon>
        <taxon>Pseudomonadati</taxon>
        <taxon>Pseudomonadota</taxon>
        <taxon>Alphaproteobacteria</taxon>
        <taxon>Hyphomicrobiales</taxon>
        <taxon>Rhizobiaceae</taxon>
        <taxon>Rhizobium/Agrobacterium group</taxon>
        <taxon>Rhizobium</taxon>
    </lineage>
</organism>
<accession>A0ABR9IZ73</accession>
<name>A0ABR9IZ73_RHIVS</name>
<dbReference type="Proteomes" id="UP000620262">
    <property type="component" value="Unassembled WGS sequence"/>
</dbReference>
<evidence type="ECO:0008006" key="3">
    <source>
        <dbReference type="Google" id="ProtNLM"/>
    </source>
</evidence>
<dbReference type="RefSeq" id="WP_377407957.1">
    <property type="nucleotide sequence ID" value="NZ_JBHUFM010000003.1"/>
</dbReference>
<evidence type="ECO:0000313" key="2">
    <source>
        <dbReference type="Proteomes" id="UP000620262"/>
    </source>
</evidence>
<keyword evidence="2" id="KW-1185">Reference proteome</keyword>
<gene>
    <name evidence="1" type="ORF">H4W29_005635</name>
</gene>
<protein>
    <recommendedName>
        <fullName evidence="3">HTH luxR-type domain-containing protein</fullName>
    </recommendedName>
</protein>
<evidence type="ECO:0000313" key="1">
    <source>
        <dbReference type="EMBL" id="MBE1508390.1"/>
    </source>
</evidence>